<dbReference type="InterPro" id="IPR007396">
    <property type="entry name" value="TR_PAI2-type"/>
</dbReference>
<dbReference type="AlphaFoldDB" id="A0A918UWL2"/>
<name>A0A918UWL2_9CAUL</name>
<keyword evidence="2" id="KW-1185">Reference proteome</keyword>
<accession>A0A918UWL2</accession>
<organism evidence="1 2">
    <name type="scientific">Asticcacaulis endophyticus</name>
    <dbReference type="NCBI Taxonomy" id="1395890"/>
    <lineage>
        <taxon>Bacteria</taxon>
        <taxon>Pseudomonadati</taxon>
        <taxon>Pseudomonadota</taxon>
        <taxon>Alphaproteobacteria</taxon>
        <taxon>Caulobacterales</taxon>
        <taxon>Caulobacteraceae</taxon>
        <taxon>Asticcacaulis</taxon>
    </lineage>
</organism>
<dbReference type="PANTHER" id="PTHR35802">
    <property type="entry name" value="PROTEASE SYNTHASE AND SPORULATION PROTEIN PAI 2"/>
    <property type="match status" value="1"/>
</dbReference>
<comment type="caution">
    <text evidence="1">The sequence shown here is derived from an EMBL/GenBank/DDBJ whole genome shotgun (WGS) entry which is preliminary data.</text>
</comment>
<dbReference type="SUPFAM" id="SSF50475">
    <property type="entry name" value="FMN-binding split barrel"/>
    <property type="match status" value="1"/>
</dbReference>
<evidence type="ECO:0008006" key="3">
    <source>
        <dbReference type="Google" id="ProtNLM"/>
    </source>
</evidence>
<dbReference type="InterPro" id="IPR012349">
    <property type="entry name" value="Split_barrel_FMN-bd"/>
</dbReference>
<protein>
    <recommendedName>
        <fullName evidence="3">Negative transcriptional regulator, PaiB family</fullName>
    </recommendedName>
</protein>
<reference evidence="1" key="2">
    <citation type="submission" date="2020-09" db="EMBL/GenBank/DDBJ databases">
        <authorList>
            <person name="Sun Q."/>
            <person name="Kim S."/>
        </authorList>
    </citation>
    <scope>NUCLEOTIDE SEQUENCE</scope>
    <source>
        <strain evidence="1">KCTC 32296</strain>
    </source>
</reference>
<dbReference type="Gene3D" id="2.30.110.10">
    <property type="entry name" value="Electron Transport, Fmn-binding Protein, Chain A"/>
    <property type="match status" value="1"/>
</dbReference>
<reference evidence="1" key="1">
    <citation type="journal article" date="2014" name="Int. J. Syst. Evol. Microbiol.">
        <title>Complete genome sequence of Corynebacterium casei LMG S-19264T (=DSM 44701T), isolated from a smear-ripened cheese.</title>
        <authorList>
            <consortium name="US DOE Joint Genome Institute (JGI-PGF)"/>
            <person name="Walter F."/>
            <person name="Albersmeier A."/>
            <person name="Kalinowski J."/>
            <person name="Ruckert C."/>
        </authorList>
    </citation>
    <scope>NUCLEOTIDE SEQUENCE</scope>
    <source>
        <strain evidence="1">KCTC 32296</strain>
    </source>
</reference>
<dbReference type="PIRSF" id="PIRSF010372">
    <property type="entry name" value="PaiB"/>
    <property type="match status" value="1"/>
</dbReference>
<dbReference type="Proteomes" id="UP000662572">
    <property type="component" value="Unassembled WGS sequence"/>
</dbReference>
<dbReference type="EMBL" id="BMZB01000003">
    <property type="protein sequence ID" value="GGZ38408.1"/>
    <property type="molecule type" value="Genomic_DNA"/>
</dbReference>
<dbReference type="Pfam" id="PF04299">
    <property type="entry name" value="FMN_bind_2"/>
    <property type="match status" value="1"/>
</dbReference>
<gene>
    <name evidence="1" type="ORF">GCM10011273_26250</name>
</gene>
<dbReference type="PANTHER" id="PTHR35802:SF1">
    <property type="entry name" value="PROTEASE SYNTHASE AND SPORULATION PROTEIN PAI 2"/>
    <property type="match status" value="1"/>
</dbReference>
<proteinExistence type="predicted"/>
<dbReference type="RefSeq" id="WP_189487307.1">
    <property type="nucleotide sequence ID" value="NZ_BMZB01000003.1"/>
</dbReference>
<sequence length="210" mass="23129">MADNPAPPLYRPAAYDAADPVKIISDHPFALLMSPQMHATFTPIIFEFDDRSDVMVGHMAGRNAHALSLQTGDKALAVFSGPHAYISPRWYVEKPSVPTWNYVAAHVRGTLEVVTDDAAQLAILRRSIDLMEAGFDTPWSIDDASEGKVDQLLPLIRSFRIHVDSIEGVTKLSQTHPAGDRARIIAGLKADPYPDLADHMVQQEEASYRA</sequence>
<evidence type="ECO:0000313" key="2">
    <source>
        <dbReference type="Proteomes" id="UP000662572"/>
    </source>
</evidence>
<evidence type="ECO:0000313" key="1">
    <source>
        <dbReference type="EMBL" id="GGZ38408.1"/>
    </source>
</evidence>